<organism evidence="4 5">
    <name type="scientific">Microthlaspi erraticum</name>
    <dbReference type="NCBI Taxonomy" id="1685480"/>
    <lineage>
        <taxon>Eukaryota</taxon>
        <taxon>Viridiplantae</taxon>
        <taxon>Streptophyta</taxon>
        <taxon>Embryophyta</taxon>
        <taxon>Tracheophyta</taxon>
        <taxon>Spermatophyta</taxon>
        <taxon>Magnoliopsida</taxon>
        <taxon>eudicotyledons</taxon>
        <taxon>Gunneridae</taxon>
        <taxon>Pentapetalae</taxon>
        <taxon>rosids</taxon>
        <taxon>malvids</taxon>
        <taxon>Brassicales</taxon>
        <taxon>Brassicaceae</taxon>
        <taxon>Coluteocarpeae</taxon>
        <taxon>Microthlaspi</taxon>
    </lineage>
</organism>
<evidence type="ECO:0000256" key="2">
    <source>
        <dbReference type="ARBA" id="ARBA00023242"/>
    </source>
</evidence>
<accession>A0A6D2JCC9</accession>
<dbReference type="GO" id="GO:0006355">
    <property type="term" value="P:regulation of DNA-templated transcription"/>
    <property type="evidence" value="ECO:0007669"/>
    <property type="project" value="InterPro"/>
</dbReference>
<name>A0A6D2JCC9_9BRAS</name>
<gene>
    <name evidence="4" type="ORF">MERR_LOCUS23957</name>
</gene>
<evidence type="ECO:0000313" key="4">
    <source>
        <dbReference type="EMBL" id="CAA7036722.1"/>
    </source>
</evidence>
<dbReference type="AlphaFoldDB" id="A0A6D2JCC9"/>
<dbReference type="PROSITE" id="PS51477">
    <property type="entry name" value="PAH"/>
    <property type="match status" value="1"/>
</dbReference>
<proteinExistence type="predicted"/>
<reference evidence="4" key="1">
    <citation type="submission" date="2020-01" db="EMBL/GenBank/DDBJ databases">
        <authorList>
            <person name="Mishra B."/>
        </authorList>
    </citation>
    <scope>NUCLEOTIDE SEQUENCE [LARGE SCALE GENOMIC DNA]</scope>
</reference>
<evidence type="ECO:0000256" key="1">
    <source>
        <dbReference type="ARBA" id="ARBA00004123"/>
    </source>
</evidence>
<dbReference type="InterPro" id="IPR003822">
    <property type="entry name" value="PAH"/>
</dbReference>
<dbReference type="SUPFAM" id="SSF47762">
    <property type="entry name" value="PAH2 domain"/>
    <property type="match status" value="1"/>
</dbReference>
<keyword evidence="5" id="KW-1185">Reference proteome</keyword>
<dbReference type="InterPro" id="IPR036600">
    <property type="entry name" value="PAH_sf"/>
</dbReference>
<evidence type="ECO:0000256" key="3">
    <source>
        <dbReference type="PROSITE-ProRule" id="PRU00810"/>
    </source>
</evidence>
<comment type="caution">
    <text evidence="4">The sequence shown here is derived from an EMBL/GenBank/DDBJ whole genome shotgun (WGS) entry which is preliminary data.</text>
</comment>
<comment type="subcellular location">
    <subcellularLocation>
        <location evidence="1 3">Nucleus</location>
    </subcellularLocation>
</comment>
<sequence>MDNPLLYIASVYEAFDDEPGKFEEFLKLAGDATTAACNKNDKATAIVSMDQLMKGHENLLQGLGVFFPNAHRVSHATTFLDNVKKGFVDVQARCERSVYDSVLSALVKHKNRKTSLEKMQQEKNECLVMGMGWGLNLCNHLKKRSKGDDLILLVLGRALNSGRTTTRSLSPASH</sequence>
<evidence type="ECO:0000313" key="5">
    <source>
        <dbReference type="Proteomes" id="UP000467841"/>
    </source>
</evidence>
<dbReference type="Gene3D" id="1.20.1160.11">
    <property type="entry name" value="Paired amphipathic helix"/>
    <property type="match status" value="1"/>
</dbReference>
<dbReference type="OrthoDB" id="10265969at2759"/>
<dbReference type="EMBL" id="CACVBM020001163">
    <property type="protein sequence ID" value="CAA7036722.1"/>
    <property type="molecule type" value="Genomic_DNA"/>
</dbReference>
<keyword evidence="2 3" id="KW-0539">Nucleus</keyword>
<protein>
    <submittedName>
        <fullName evidence="4">Uncharacterized protein</fullName>
    </submittedName>
</protein>
<dbReference type="Proteomes" id="UP000467841">
    <property type="component" value="Unassembled WGS sequence"/>
</dbReference>
<dbReference type="GO" id="GO:0005634">
    <property type="term" value="C:nucleus"/>
    <property type="evidence" value="ECO:0007669"/>
    <property type="project" value="UniProtKB-SubCell"/>
</dbReference>